<dbReference type="STRING" id="151549.A0A4C1VNE4"/>
<evidence type="ECO:0008006" key="3">
    <source>
        <dbReference type="Google" id="ProtNLM"/>
    </source>
</evidence>
<sequence>MRLVVAVHIEAVDPAPGHDHDDIIVTASGEHGFVSIDGKRTYLNLFGDPTTQKPAVHTHSIRPTRVHAPQHTAIQAHTGVTGVAIPADDVPSGPVTRPQHRPQQVYKKPQPTIRIDTCIVGDDSTCDQTQNEKCRTEGGISSCQCRPGYARRVHRDPCRRVTAFLLSMRVDRLYDGKVAWDPKLADKESEMYQKLSYEALKATISENGTGRTASAPDADVGDVGFARPLTFLTQKENVKFKELKCTPTLTYFASAFSCEAGRRRLTLRSDSDRMAMSDNWP</sequence>
<keyword evidence="2" id="KW-1185">Reference proteome</keyword>
<evidence type="ECO:0000313" key="1">
    <source>
        <dbReference type="EMBL" id="GBP40223.1"/>
    </source>
</evidence>
<accession>A0A4C1VNE4</accession>
<protein>
    <recommendedName>
        <fullName evidence="3">EGF-like domain-containing protein</fullName>
    </recommendedName>
</protein>
<comment type="caution">
    <text evidence="1">The sequence shown here is derived from an EMBL/GenBank/DDBJ whole genome shotgun (WGS) entry which is preliminary data.</text>
</comment>
<reference evidence="1 2" key="1">
    <citation type="journal article" date="2019" name="Commun. Biol.">
        <title>The bagworm genome reveals a unique fibroin gene that provides high tensile strength.</title>
        <authorList>
            <person name="Kono N."/>
            <person name="Nakamura H."/>
            <person name="Ohtoshi R."/>
            <person name="Tomita M."/>
            <person name="Numata K."/>
            <person name="Arakawa K."/>
        </authorList>
    </citation>
    <scope>NUCLEOTIDE SEQUENCE [LARGE SCALE GENOMIC DNA]</scope>
</reference>
<organism evidence="1 2">
    <name type="scientific">Eumeta variegata</name>
    <name type="common">Bagworm moth</name>
    <name type="synonym">Eumeta japonica</name>
    <dbReference type="NCBI Taxonomy" id="151549"/>
    <lineage>
        <taxon>Eukaryota</taxon>
        <taxon>Metazoa</taxon>
        <taxon>Ecdysozoa</taxon>
        <taxon>Arthropoda</taxon>
        <taxon>Hexapoda</taxon>
        <taxon>Insecta</taxon>
        <taxon>Pterygota</taxon>
        <taxon>Neoptera</taxon>
        <taxon>Endopterygota</taxon>
        <taxon>Lepidoptera</taxon>
        <taxon>Glossata</taxon>
        <taxon>Ditrysia</taxon>
        <taxon>Tineoidea</taxon>
        <taxon>Psychidae</taxon>
        <taxon>Oiketicinae</taxon>
        <taxon>Eumeta</taxon>
    </lineage>
</organism>
<name>A0A4C1VNE4_EUMVA</name>
<dbReference type="AlphaFoldDB" id="A0A4C1VNE4"/>
<proteinExistence type="predicted"/>
<dbReference type="Proteomes" id="UP000299102">
    <property type="component" value="Unassembled WGS sequence"/>
</dbReference>
<dbReference type="EMBL" id="BGZK01000378">
    <property type="protein sequence ID" value="GBP40223.1"/>
    <property type="molecule type" value="Genomic_DNA"/>
</dbReference>
<evidence type="ECO:0000313" key="2">
    <source>
        <dbReference type="Proteomes" id="UP000299102"/>
    </source>
</evidence>
<dbReference type="OrthoDB" id="2015116at2759"/>
<gene>
    <name evidence="1" type="ORF">EVAR_37624_1</name>
</gene>